<dbReference type="InParanoid" id="A0A068U356"/>
<feature type="transmembrane region" description="Helical" evidence="10">
    <location>
        <begin position="488"/>
        <end position="513"/>
    </location>
</feature>
<organism evidence="11 12">
    <name type="scientific">Coffea canephora</name>
    <name type="common">Robusta coffee</name>
    <dbReference type="NCBI Taxonomy" id="49390"/>
    <lineage>
        <taxon>Eukaryota</taxon>
        <taxon>Viridiplantae</taxon>
        <taxon>Streptophyta</taxon>
        <taxon>Embryophyta</taxon>
        <taxon>Tracheophyta</taxon>
        <taxon>Spermatophyta</taxon>
        <taxon>Magnoliopsida</taxon>
        <taxon>eudicotyledons</taxon>
        <taxon>Gunneridae</taxon>
        <taxon>Pentapetalae</taxon>
        <taxon>asterids</taxon>
        <taxon>lamiids</taxon>
        <taxon>Gentianales</taxon>
        <taxon>Rubiaceae</taxon>
        <taxon>Ixoroideae</taxon>
        <taxon>Gardenieae complex</taxon>
        <taxon>Bertiereae - Coffeeae clade</taxon>
        <taxon>Coffeeae</taxon>
        <taxon>Coffea</taxon>
    </lineage>
</organism>
<evidence type="ECO:0000256" key="4">
    <source>
        <dbReference type="ARBA" id="ARBA00022692"/>
    </source>
</evidence>
<dbReference type="OMA" id="LQSYGFW"/>
<feature type="transmembrane region" description="Helical" evidence="10">
    <location>
        <begin position="352"/>
        <end position="375"/>
    </location>
</feature>
<dbReference type="OrthoDB" id="409792at2759"/>
<keyword evidence="3" id="KW-1003">Cell membrane</keyword>
<dbReference type="AlphaFoldDB" id="A0A068U356"/>
<dbReference type="PANTHER" id="PTHR28259">
    <property type="entry name" value="FLUORIDE EXPORT PROTEIN 1-RELATED"/>
    <property type="match status" value="1"/>
</dbReference>
<comment type="catalytic activity">
    <reaction evidence="8">
        <text>fluoride(in) = fluoride(out)</text>
        <dbReference type="Rhea" id="RHEA:76159"/>
        <dbReference type="ChEBI" id="CHEBI:17051"/>
    </reaction>
    <physiologicalReaction direction="left-to-right" evidence="8">
        <dbReference type="Rhea" id="RHEA:76160"/>
    </physiologicalReaction>
</comment>
<dbReference type="Proteomes" id="UP000295252">
    <property type="component" value="Chromosome VIII"/>
</dbReference>
<feature type="transmembrane region" description="Helical" evidence="10">
    <location>
        <begin position="295"/>
        <end position="318"/>
    </location>
</feature>
<proteinExistence type="inferred from homology"/>
<protein>
    <recommendedName>
        <fullName evidence="13">Fluoride ion transporter CrcB</fullName>
    </recommendedName>
</protein>
<evidence type="ECO:0000256" key="1">
    <source>
        <dbReference type="ARBA" id="ARBA00002598"/>
    </source>
</evidence>
<keyword evidence="5 10" id="KW-1133">Transmembrane helix</keyword>
<evidence type="ECO:0000256" key="9">
    <source>
        <dbReference type="SAM" id="MobiDB-lite"/>
    </source>
</evidence>
<keyword evidence="4 10" id="KW-0812">Transmembrane</keyword>
<dbReference type="FunCoup" id="A0A068U356">
    <property type="interactions" value="543"/>
</dbReference>
<feature type="transmembrane region" description="Helical" evidence="10">
    <location>
        <begin position="237"/>
        <end position="254"/>
    </location>
</feature>
<dbReference type="PhylomeDB" id="A0A068U356"/>
<feature type="transmembrane region" description="Helical" evidence="10">
    <location>
        <begin position="190"/>
        <end position="215"/>
    </location>
</feature>
<evidence type="ECO:0000256" key="5">
    <source>
        <dbReference type="ARBA" id="ARBA00022989"/>
    </source>
</evidence>
<comment type="similarity">
    <text evidence="7">Belongs to the fluoride channel Fluc/FEX (TC 1.A.43) family.</text>
</comment>
<dbReference type="GO" id="GO:0005886">
    <property type="term" value="C:plasma membrane"/>
    <property type="evidence" value="ECO:0007669"/>
    <property type="project" value="UniProtKB-SubCell"/>
</dbReference>
<evidence type="ECO:0000256" key="10">
    <source>
        <dbReference type="SAM" id="Phobius"/>
    </source>
</evidence>
<evidence type="ECO:0000313" key="11">
    <source>
        <dbReference type="EMBL" id="CDP02946.1"/>
    </source>
</evidence>
<evidence type="ECO:0000313" key="12">
    <source>
        <dbReference type="Proteomes" id="UP000295252"/>
    </source>
</evidence>
<dbReference type="GO" id="GO:1903425">
    <property type="term" value="F:fluoride transmembrane transporter activity"/>
    <property type="evidence" value="ECO:0007669"/>
    <property type="project" value="EnsemblPlants"/>
</dbReference>
<accession>A0A068U356</accession>
<name>A0A068U356_COFCA</name>
<dbReference type="EMBL" id="HG739093">
    <property type="protein sequence ID" value="CDP02946.1"/>
    <property type="molecule type" value="Genomic_DNA"/>
</dbReference>
<dbReference type="STRING" id="49390.A0A068U356"/>
<keyword evidence="12" id="KW-1185">Reference proteome</keyword>
<feature type="transmembrane region" description="Helical" evidence="10">
    <location>
        <begin position="387"/>
        <end position="405"/>
    </location>
</feature>
<evidence type="ECO:0000256" key="2">
    <source>
        <dbReference type="ARBA" id="ARBA00004651"/>
    </source>
</evidence>
<feature type="compositionally biased region" description="Basic and acidic residues" evidence="9">
    <location>
        <begin position="101"/>
        <end position="116"/>
    </location>
</feature>
<evidence type="ECO:0000256" key="8">
    <source>
        <dbReference type="ARBA" id="ARBA00035585"/>
    </source>
</evidence>
<reference evidence="12" key="1">
    <citation type="journal article" date="2014" name="Science">
        <title>The coffee genome provides insight into the convergent evolution of caffeine biosynthesis.</title>
        <authorList>
            <person name="Denoeud F."/>
            <person name="Carretero-Paulet L."/>
            <person name="Dereeper A."/>
            <person name="Droc G."/>
            <person name="Guyot R."/>
            <person name="Pietrella M."/>
            <person name="Zheng C."/>
            <person name="Alberti A."/>
            <person name="Anthony F."/>
            <person name="Aprea G."/>
            <person name="Aury J.M."/>
            <person name="Bento P."/>
            <person name="Bernard M."/>
            <person name="Bocs S."/>
            <person name="Campa C."/>
            <person name="Cenci A."/>
            <person name="Combes M.C."/>
            <person name="Crouzillat D."/>
            <person name="Da Silva C."/>
            <person name="Daddiego L."/>
            <person name="De Bellis F."/>
            <person name="Dussert S."/>
            <person name="Garsmeur O."/>
            <person name="Gayraud T."/>
            <person name="Guignon V."/>
            <person name="Jahn K."/>
            <person name="Jamilloux V."/>
            <person name="Joet T."/>
            <person name="Labadie K."/>
            <person name="Lan T."/>
            <person name="Leclercq J."/>
            <person name="Lepelley M."/>
            <person name="Leroy T."/>
            <person name="Li L.T."/>
            <person name="Librado P."/>
            <person name="Lopez L."/>
            <person name="Munoz A."/>
            <person name="Noel B."/>
            <person name="Pallavicini A."/>
            <person name="Perrotta G."/>
            <person name="Poncet V."/>
            <person name="Pot D."/>
            <person name="Priyono X."/>
            <person name="Rigoreau M."/>
            <person name="Rouard M."/>
            <person name="Rozas J."/>
            <person name="Tranchant-Dubreuil C."/>
            <person name="VanBuren R."/>
            <person name="Zhang Q."/>
            <person name="Andrade A.C."/>
            <person name="Argout X."/>
            <person name="Bertrand B."/>
            <person name="de Kochko A."/>
            <person name="Graziosi G."/>
            <person name="Henry R.J."/>
            <person name="Jayarama X."/>
            <person name="Ming R."/>
            <person name="Nagai C."/>
            <person name="Rounsley S."/>
            <person name="Sankoff D."/>
            <person name="Giuliano G."/>
            <person name="Albert V.A."/>
            <person name="Wincker P."/>
            <person name="Lashermes P."/>
        </authorList>
    </citation>
    <scope>NUCLEOTIDE SEQUENCE [LARGE SCALE GENOMIC DNA]</scope>
    <source>
        <strain evidence="12">cv. DH200-94</strain>
    </source>
</reference>
<dbReference type="Gramene" id="CDP02946">
    <property type="protein sequence ID" value="CDP02946"/>
    <property type="gene ID" value="GSCOC_T00041379001"/>
</dbReference>
<evidence type="ECO:0000256" key="3">
    <source>
        <dbReference type="ARBA" id="ARBA00022475"/>
    </source>
</evidence>
<dbReference type="InterPro" id="IPR003691">
    <property type="entry name" value="FluC"/>
</dbReference>
<evidence type="ECO:0008006" key="13">
    <source>
        <dbReference type="Google" id="ProtNLM"/>
    </source>
</evidence>
<feature type="transmembrane region" description="Helical" evidence="10">
    <location>
        <begin position="454"/>
        <end position="476"/>
    </location>
</feature>
<keyword evidence="6 10" id="KW-0472">Membrane</keyword>
<evidence type="ECO:0000256" key="7">
    <source>
        <dbReference type="ARBA" id="ARBA00035120"/>
    </source>
</evidence>
<comment type="function">
    <text evidence="1">Fluoride channel required for the rapid expulsion of cytoplasmic fluoride.</text>
</comment>
<feature type="region of interest" description="Disordered" evidence="9">
    <location>
        <begin position="46"/>
        <end position="118"/>
    </location>
</feature>
<comment type="subcellular location">
    <subcellularLocation>
        <location evidence="2">Cell membrane</location>
        <topology evidence="2">Multi-pass membrane protein</topology>
    </subcellularLocation>
</comment>
<feature type="transmembrane region" description="Helical" evidence="10">
    <location>
        <begin position="417"/>
        <end position="442"/>
    </location>
</feature>
<gene>
    <name evidence="11" type="ORF">GSCOC_T00041379001</name>
</gene>
<dbReference type="PANTHER" id="PTHR28259:SF1">
    <property type="entry name" value="FLUORIDE EXPORT PROTEIN 1-RELATED"/>
    <property type="match status" value="1"/>
</dbReference>
<evidence type="ECO:0000256" key="6">
    <source>
        <dbReference type="ARBA" id="ARBA00023136"/>
    </source>
</evidence>
<feature type="transmembrane region" description="Helical" evidence="10">
    <location>
        <begin position="266"/>
        <end position="283"/>
    </location>
</feature>
<dbReference type="Pfam" id="PF02537">
    <property type="entry name" value="CRCB"/>
    <property type="match status" value="2"/>
</dbReference>
<sequence>MFLSFRSIVYGKWVTTIIRYPPGKWQLIRFLSPFIVVIQSCKMRKDREETTLGGPRRSKSLNRASSVKSSLRRHSFSSFHVSRDQGDDDTESEAVSEAGDIGDRALHSRRSSESGRGRISIDNAVESGVIVPILEDASLQPTGFSPHKTTTFNTQSALPSSTLEIALGSSADGTAQLEDKKNENEKAIPWILEYISCLSFLALFGILGVITRFYIQKLFGPRVVGATSDQSYMYPDLPSNMVGSFLMGWFGVVFKGDISEVSDNLAIGLTTGFLGSLTTFSGWNQKMLDLSVRGHWVFAILGILIGLFLAAYSIIFGIETAKGFKWLKKRFIREMKFFSSIYSWDLDQYNTYLTGTVVLLLILGVVWGVCIAFTKKQFYSDHSHAELLLGCIVGPFGVWIRWFLARLNGRGLGKKPVLRWVPFGTLAANILAAAVMAALATLKKAVNTDKCNTVATGIQLGFLGCLSTVSTFIAEFNAMRQSSHTWRAYAYATSTIVISFALGTLIYSVPVWVKGYD</sequence>